<evidence type="ECO:0000313" key="3">
    <source>
        <dbReference type="EMBL" id="OHU47353.1"/>
    </source>
</evidence>
<sequence>MNSLLTEAERERLRQRLTEVIAELATLAKRADELYAESYAIVRRLFLSGESYGGIKKRSGIPRATLQKIVQGRSPRYGPNPPAPVGDSSQDSTALTQH</sequence>
<evidence type="ECO:0000313" key="4">
    <source>
        <dbReference type="Proteomes" id="UP000180043"/>
    </source>
</evidence>
<dbReference type="EMBL" id="MLIQ01000042">
    <property type="protein sequence ID" value="OHU47353.1"/>
    <property type="molecule type" value="Genomic_DNA"/>
</dbReference>
<feature type="region of interest" description="Disordered" evidence="2">
    <location>
        <begin position="68"/>
        <end position="98"/>
    </location>
</feature>
<reference evidence="3 4" key="1">
    <citation type="submission" date="2016-10" db="EMBL/GenBank/DDBJ databases">
        <title>Evaluation of Human, Veterinary and Environmental Mycobacterium chelonae Isolates by Core Genome Phylogenomic Analysis, Targeted Gene Comparison, and Anti-microbial Susceptibility Patterns: A Tale of Mistaken Identities.</title>
        <authorList>
            <person name="Fogelson S.B."/>
            <person name="Camus A.C."/>
            <person name="Lorenz W."/>
            <person name="Vasireddy R."/>
            <person name="Vasireddy S."/>
            <person name="Smith T."/>
            <person name="Brown-Elliott B.A."/>
            <person name="Wallace R.J.Jr."/>
            <person name="Hasan N.A."/>
            <person name="Reischl U."/>
            <person name="Sanchez S."/>
        </authorList>
    </citation>
    <scope>NUCLEOTIDE SEQUENCE [LARGE SCALE GENOMIC DNA]</scope>
    <source>
        <strain evidence="3 4">15515</strain>
    </source>
</reference>
<protein>
    <submittedName>
        <fullName evidence="3">Uncharacterized protein</fullName>
    </submittedName>
</protein>
<evidence type="ECO:0000256" key="2">
    <source>
        <dbReference type="SAM" id="MobiDB-lite"/>
    </source>
</evidence>
<feature type="coiled-coil region" evidence="1">
    <location>
        <begin position="10"/>
        <end position="37"/>
    </location>
</feature>
<organism evidence="3 4">
    <name type="scientific">Mycobacteroides chelonae</name>
    <name type="common">Mycobacterium chelonae</name>
    <dbReference type="NCBI Taxonomy" id="1774"/>
    <lineage>
        <taxon>Bacteria</taxon>
        <taxon>Bacillati</taxon>
        <taxon>Actinomycetota</taxon>
        <taxon>Actinomycetes</taxon>
        <taxon>Mycobacteriales</taxon>
        <taxon>Mycobacteriaceae</taxon>
        <taxon>Mycobacteroides</taxon>
    </lineage>
</organism>
<dbReference type="Proteomes" id="UP000180043">
    <property type="component" value="Unassembled WGS sequence"/>
</dbReference>
<feature type="compositionally biased region" description="Polar residues" evidence="2">
    <location>
        <begin position="87"/>
        <end position="98"/>
    </location>
</feature>
<evidence type="ECO:0000256" key="1">
    <source>
        <dbReference type="SAM" id="Coils"/>
    </source>
</evidence>
<proteinExistence type="predicted"/>
<keyword evidence="1" id="KW-0175">Coiled coil</keyword>
<comment type="caution">
    <text evidence="3">The sequence shown here is derived from an EMBL/GenBank/DDBJ whole genome shotgun (WGS) entry which is preliminary data.</text>
</comment>
<dbReference type="RefSeq" id="WP_070947972.1">
    <property type="nucleotide sequence ID" value="NZ_MLIQ01000042.1"/>
</dbReference>
<gene>
    <name evidence="3" type="ORF">BKG82_27265</name>
</gene>
<accession>A0A1S1LCG9</accession>
<dbReference type="AlphaFoldDB" id="A0A1S1LCG9"/>
<name>A0A1S1LCG9_MYCCH</name>